<proteinExistence type="predicted"/>
<evidence type="ECO:0000313" key="2">
    <source>
        <dbReference type="Proteomes" id="UP000255277"/>
    </source>
</evidence>
<dbReference type="AlphaFoldDB" id="A0A380FPD7"/>
<evidence type="ECO:0000313" key="1">
    <source>
        <dbReference type="EMBL" id="SUM35024.1"/>
    </source>
</evidence>
<protein>
    <submittedName>
        <fullName evidence="1">Regulatory protein</fullName>
    </submittedName>
</protein>
<organism evidence="1 2">
    <name type="scientific">Staphylococcus gallinarum</name>
    <dbReference type="NCBI Taxonomy" id="1293"/>
    <lineage>
        <taxon>Bacteria</taxon>
        <taxon>Bacillati</taxon>
        <taxon>Bacillota</taxon>
        <taxon>Bacilli</taxon>
        <taxon>Bacillales</taxon>
        <taxon>Staphylococcaceae</taxon>
        <taxon>Staphylococcus</taxon>
    </lineage>
</organism>
<sequence>MVNTLERELYLSNCLQINHEIDYIGYWLNFEIHQAFNSDARPSQVGGIELYHQFDAKRPAYFTSMFL</sequence>
<dbReference type="EMBL" id="UHDK01000001">
    <property type="protein sequence ID" value="SUM35024.1"/>
    <property type="molecule type" value="Genomic_DNA"/>
</dbReference>
<reference evidence="1 2" key="1">
    <citation type="submission" date="2018-06" db="EMBL/GenBank/DDBJ databases">
        <authorList>
            <consortium name="Pathogen Informatics"/>
            <person name="Doyle S."/>
        </authorList>
    </citation>
    <scope>NUCLEOTIDE SEQUENCE [LARGE SCALE GENOMIC DNA]</scope>
    <source>
        <strain evidence="1 2">NCTC12195</strain>
    </source>
</reference>
<dbReference type="Proteomes" id="UP000255277">
    <property type="component" value="Unassembled WGS sequence"/>
</dbReference>
<name>A0A380FPD7_STAGA</name>
<gene>
    <name evidence="1" type="ORF">NCTC12195_04552</name>
</gene>
<accession>A0A380FPD7</accession>